<name>A0A074S3Y9_9AGAM</name>
<feature type="coiled-coil region" evidence="6">
    <location>
        <begin position="908"/>
        <end position="956"/>
    </location>
</feature>
<sequence length="1273" mass="140487">MAFGDSAFGVHGTFGVAAGSKLLSGACCPTMDLVAIISGNRLCLWRMQGGSVWAADVDNVIDIEWSPDGRLILCIHQPPRATLRSVHDGKQVGELLLPNTVTRITGTWWIEPDEQPPMDELGDLMKRGPNTPGSAHSLLARLPLLEPYKEPLPAKPNPLGAPMTFGLPDPKPTQDWRIPSPVVQNIQSLPPLPIAASLAPADRIPTRNKPSSTTKDEQVDPNRGTLVVIADSNGLVHIFLDGSYAVGEVRVYPSSTAVRMSGLSKRGSITSFGVYGSRLAAGMPPSTSLTPTLVHVPLATTPETLKVARASSTVKALLEYIHLGIEELEVIWCGRPKDGRGGVKDVGSFWAKIILEKERAHAGRVTLGPIAQLTLLLLTGRATDSLQDFLGGGGKLTDRSINHWEQMVSHALIRMRDYASQRITPAAERMVIVLEEIRGWAAWPDRYAQFRFSQEAIERCLGYAHRLVAYAQWLAIESNAELARFVEFIKFMRSEIQKAIEPDLNARPPGQTQAQYDTMEAMAYIEQGLIESALSAWFTGPGPQAYPGELSHATPSTMREAVEQARRALDGKDDATVRKGKEPAQVQGGRSLLAEYPERNVLVIADELAKGCAEVLAVAAGATTRGAQVDGMPVSTRGNEHGLPEDTLEQRELVRECTWPSQEMDPRPETYVITRVKRDSGREYLCLVRIRPEHEARVQEQASVVIECEVDGVGAEILDIAFFDDNQLLLILRTRGRAHIGMIYYRELGWIGDVRGTREVVSREEVMELVMGHYETNRMDIAQLEQTVARSRELQGCGTGLAQLSVNGRRGRRTACVLDSGGVMEVLDMELEGGEEAESESESERELFLESTKSQPIPLARDIIPPHIMSTPIDNKVDDLSPTELASLRRKKNADAQAAFRSRRANYIANLEETVTRLEFVVRQLQNNCRETRDMLEETKQDNMQLRATITSMRQAERERERVWQALNHRGNPQASLSDASSDTDGSMVPGNCQQQLGMVQMGDSLIDYQGRSLAYPQPNELTVHQLPSPADTMNALPSYDAYGNQNMMMSNANYPLFNDHHDGSAQWNSMGGNAYSSMDEGPVAAPMTCSPGSGQIMIPDLGDENQMERNTMVRFHNSPGTLTTFNPTVVHMRHPSTPLSTSDHGASEEVETMDPQTPRRLTRSRSHLRRHSGTDPYPTPATSSTESRRERRRAREASPETPFSDTLAVIKAQAFGTARKTRTRANRDVSEHAARVAMEVLEARGLSLGVSLDNMADRRRRRSTRGVDDDQA</sequence>
<dbReference type="GO" id="GO:0003700">
    <property type="term" value="F:DNA-binding transcription factor activity"/>
    <property type="evidence" value="ECO:0007669"/>
    <property type="project" value="InterPro"/>
</dbReference>
<feature type="domain" description="Anaphase-promoting complex subunit 4-like WD40" evidence="8">
    <location>
        <begin position="28"/>
        <end position="96"/>
    </location>
</feature>
<reference evidence="10 11" key="1">
    <citation type="submission" date="2013-12" db="EMBL/GenBank/DDBJ databases">
        <authorList>
            <person name="Cubeta M."/>
            <person name="Pakala S."/>
            <person name="Fedorova N."/>
            <person name="Thomas E."/>
            <person name="Dean R."/>
            <person name="Jabaji S."/>
            <person name="Neate S."/>
            <person name="Toda T."/>
            <person name="Tavantzis S."/>
            <person name="Vilgalys R."/>
            <person name="Bharathan N."/>
            <person name="Pakala S."/>
            <person name="Losada L.S."/>
            <person name="Zafar N."/>
            <person name="Nierman W."/>
        </authorList>
    </citation>
    <scope>NUCLEOTIDE SEQUENCE [LARGE SCALE GENOMIC DNA]</scope>
    <source>
        <strain evidence="10 11">123E</strain>
    </source>
</reference>
<keyword evidence="5" id="KW-0131">Cell cycle</keyword>
<dbReference type="Pfam" id="PF12894">
    <property type="entry name" value="ANAPC4_WD40"/>
    <property type="match status" value="1"/>
</dbReference>
<dbReference type="EMBL" id="AZST01000042">
    <property type="protein sequence ID" value="KEP53984.1"/>
    <property type="molecule type" value="Genomic_DNA"/>
</dbReference>
<dbReference type="STRING" id="1423351.A0A074S3Y9"/>
<keyword evidence="6" id="KW-0175">Coiled coil</keyword>
<evidence type="ECO:0000256" key="3">
    <source>
        <dbReference type="ARBA" id="ARBA00022776"/>
    </source>
</evidence>
<evidence type="ECO:0000256" key="7">
    <source>
        <dbReference type="SAM" id="MobiDB-lite"/>
    </source>
</evidence>
<dbReference type="GO" id="GO:0031145">
    <property type="term" value="P:anaphase-promoting complex-dependent catabolic process"/>
    <property type="evidence" value="ECO:0007669"/>
    <property type="project" value="InterPro"/>
</dbReference>
<evidence type="ECO:0000256" key="4">
    <source>
        <dbReference type="ARBA" id="ARBA00022786"/>
    </source>
</evidence>
<evidence type="ECO:0000313" key="11">
    <source>
        <dbReference type="Proteomes" id="UP000027456"/>
    </source>
</evidence>
<accession>A0A074S3Y9</accession>
<dbReference type="OrthoDB" id="10259843at2759"/>
<feature type="compositionally biased region" description="Basic and acidic residues" evidence="7">
    <location>
        <begin position="1187"/>
        <end position="1199"/>
    </location>
</feature>
<dbReference type="InterPro" id="IPR024789">
    <property type="entry name" value="APC4"/>
</dbReference>
<evidence type="ECO:0000256" key="1">
    <source>
        <dbReference type="ARBA" id="ARBA00016067"/>
    </source>
</evidence>
<feature type="domain" description="Anaphase-promoting complex subunit 4 long" evidence="9">
    <location>
        <begin position="302"/>
        <end position="498"/>
    </location>
</feature>
<keyword evidence="2" id="KW-0132">Cell division</keyword>
<evidence type="ECO:0000256" key="2">
    <source>
        <dbReference type="ARBA" id="ARBA00022618"/>
    </source>
</evidence>
<dbReference type="InterPro" id="IPR024977">
    <property type="entry name" value="Apc4-like_WD40_dom"/>
</dbReference>
<dbReference type="InterPro" id="IPR046347">
    <property type="entry name" value="bZIP_sf"/>
</dbReference>
<feature type="region of interest" description="Disordered" evidence="7">
    <location>
        <begin position="1126"/>
        <end position="1209"/>
    </location>
</feature>
<evidence type="ECO:0000256" key="6">
    <source>
        <dbReference type="SAM" id="Coils"/>
    </source>
</evidence>
<dbReference type="HOGENOM" id="CLU_279131_0_0_1"/>
<keyword evidence="11" id="KW-1185">Reference proteome</keyword>
<dbReference type="InterPro" id="IPR024790">
    <property type="entry name" value="APC4_long_dom"/>
</dbReference>
<keyword evidence="4" id="KW-0833">Ubl conjugation pathway</keyword>
<evidence type="ECO:0000256" key="5">
    <source>
        <dbReference type="ARBA" id="ARBA00023306"/>
    </source>
</evidence>
<dbReference type="GO" id="GO:0070979">
    <property type="term" value="P:protein K11-linked ubiquitination"/>
    <property type="evidence" value="ECO:0007669"/>
    <property type="project" value="TreeGrafter"/>
</dbReference>
<evidence type="ECO:0000259" key="8">
    <source>
        <dbReference type="Pfam" id="PF12894"/>
    </source>
</evidence>
<dbReference type="AlphaFoldDB" id="A0A074S3Y9"/>
<feature type="compositionally biased region" description="Basic residues" evidence="7">
    <location>
        <begin position="1161"/>
        <end position="1172"/>
    </location>
</feature>
<dbReference type="Gene3D" id="1.20.5.170">
    <property type="match status" value="1"/>
</dbReference>
<dbReference type="PANTHER" id="PTHR13260">
    <property type="entry name" value="ANAPHASE PROMOTING COMPLEX SUBUNIT 4 APC4"/>
    <property type="match status" value="1"/>
</dbReference>
<evidence type="ECO:0000313" key="10">
    <source>
        <dbReference type="EMBL" id="KEP53984.1"/>
    </source>
</evidence>
<proteinExistence type="predicted"/>
<dbReference type="CDD" id="cd14688">
    <property type="entry name" value="bZIP_YAP"/>
    <property type="match status" value="1"/>
</dbReference>
<feature type="region of interest" description="Disordered" evidence="7">
    <location>
        <begin position="969"/>
        <end position="988"/>
    </location>
</feature>
<feature type="compositionally biased region" description="Polar residues" evidence="7">
    <location>
        <begin position="971"/>
        <end position="985"/>
    </location>
</feature>
<keyword evidence="3" id="KW-0498">Mitosis</keyword>
<dbReference type="SUPFAM" id="SSF57959">
    <property type="entry name" value="Leucine zipper domain"/>
    <property type="match status" value="1"/>
</dbReference>
<dbReference type="GO" id="GO:0034399">
    <property type="term" value="C:nuclear periphery"/>
    <property type="evidence" value="ECO:0007669"/>
    <property type="project" value="TreeGrafter"/>
</dbReference>
<protein>
    <recommendedName>
        <fullName evidence="1">Anaphase-promoting complex subunit 4</fullName>
    </recommendedName>
</protein>
<organism evidence="10 11">
    <name type="scientific">Rhizoctonia solani 123E</name>
    <dbReference type="NCBI Taxonomy" id="1423351"/>
    <lineage>
        <taxon>Eukaryota</taxon>
        <taxon>Fungi</taxon>
        <taxon>Dikarya</taxon>
        <taxon>Basidiomycota</taxon>
        <taxon>Agaricomycotina</taxon>
        <taxon>Agaricomycetes</taxon>
        <taxon>Cantharellales</taxon>
        <taxon>Ceratobasidiaceae</taxon>
        <taxon>Rhizoctonia</taxon>
    </lineage>
</organism>
<evidence type="ECO:0000259" key="9">
    <source>
        <dbReference type="Pfam" id="PF12896"/>
    </source>
</evidence>
<dbReference type="PANTHER" id="PTHR13260:SF0">
    <property type="entry name" value="ANAPHASE-PROMOTING COMPLEX SUBUNIT 4"/>
    <property type="match status" value="1"/>
</dbReference>
<dbReference type="Proteomes" id="UP000027456">
    <property type="component" value="Unassembled WGS sequence"/>
</dbReference>
<dbReference type="GO" id="GO:0005680">
    <property type="term" value="C:anaphase-promoting complex"/>
    <property type="evidence" value="ECO:0007669"/>
    <property type="project" value="InterPro"/>
</dbReference>
<dbReference type="GO" id="GO:0051301">
    <property type="term" value="P:cell division"/>
    <property type="evidence" value="ECO:0007669"/>
    <property type="project" value="UniProtKB-KW"/>
</dbReference>
<gene>
    <name evidence="10" type="ORF">V565_023640</name>
</gene>
<dbReference type="Pfam" id="PF12896">
    <property type="entry name" value="ANAPC4"/>
    <property type="match status" value="1"/>
</dbReference>
<comment type="caution">
    <text evidence="10">The sequence shown here is derived from an EMBL/GenBank/DDBJ whole genome shotgun (WGS) entry which is preliminary data.</text>
</comment>